<sequence>MSGTTVWAASSDSVEQVINRVEKTLHAHVGVSVYDTATQKHWSYNGDERVPLMSTFKTLACAKLLNDVAKGRVTLHHPVTVEKASLVSWSPVLEKYSGQTITLEQACVATLQMSDNSAANIILKQIGGPEALTQYLRDLGDTTTRLDRYETELNEARPGDPRDTTTPNAITATLNALLFGKALSSEAQKQLTQWMKDNQVADSLLRSVLPAGWQIADRSGAGGYGSRGITAVVWAENHAPFIVSIYITQTNASFEQRNEAIVNIGEGIFDQYRLSSDGDSMAVNR</sequence>
<dbReference type="InterPro" id="IPR012338">
    <property type="entry name" value="Beta-lactam/transpept-like"/>
</dbReference>
<dbReference type="Gene3D" id="3.40.710.10">
    <property type="entry name" value="DD-peptidase/beta-lactamase superfamily"/>
    <property type="match status" value="1"/>
</dbReference>
<dbReference type="Proteomes" id="UP001500604">
    <property type="component" value="Unassembled WGS sequence"/>
</dbReference>
<evidence type="ECO:0000313" key="5">
    <source>
        <dbReference type="EMBL" id="GAA4649947.1"/>
    </source>
</evidence>
<feature type="domain" description="Beta-lactamase class A catalytic" evidence="4">
    <location>
        <begin position="30"/>
        <end position="246"/>
    </location>
</feature>
<proteinExistence type="inferred from homology"/>
<comment type="similarity">
    <text evidence="2">Belongs to the class-A beta-lactamase family.</text>
</comment>
<evidence type="ECO:0000259" key="4">
    <source>
        <dbReference type="Pfam" id="PF13354"/>
    </source>
</evidence>
<evidence type="ECO:0000256" key="1">
    <source>
        <dbReference type="ARBA" id="ARBA00001526"/>
    </source>
</evidence>
<dbReference type="SUPFAM" id="SSF56601">
    <property type="entry name" value="beta-lactamase/transpeptidase-like"/>
    <property type="match status" value="1"/>
</dbReference>
<comment type="caution">
    <text evidence="5">The sequence shown here is derived from an EMBL/GenBank/DDBJ whole genome shotgun (WGS) entry which is preliminary data.</text>
</comment>
<evidence type="ECO:0000256" key="3">
    <source>
        <dbReference type="ARBA" id="ARBA00012865"/>
    </source>
</evidence>
<dbReference type="PANTHER" id="PTHR35333:SF3">
    <property type="entry name" value="BETA-LACTAMASE-TYPE TRANSPEPTIDASE FOLD CONTAINING PROTEIN"/>
    <property type="match status" value="1"/>
</dbReference>
<organism evidence="5 6">
    <name type="scientific">Kistimonas scapharcae</name>
    <dbReference type="NCBI Taxonomy" id="1036133"/>
    <lineage>
        <taxon>Bacteria</taxon>
        <taxon>Pseudomonadati</taxon>
        <taxon>Pseudomonadota</taxon>
        <taxon>Gammaproteobacteria</taxon>
        <taxon>Oceanospirillales</taxon>
        <taxon>Endozoicomonadaceae</taxon>
        <taxon>Kistimonas</taxon>
    </lineage>
</organism>
<reference evidence="6" key="1">
    <citation type="journal article" date="2019" name="Int. J. Syst. Evol. Microbiol.">
        <title>The Global Catalogue of Microorganisms (GCM) 10K type strain sequencing project: providing services to taxonomists for standard genome sequencing and annotation.</title>
        <authorList>
            <consortium name="The Broad Institute Genomics Platform"/>
            <consortium name="The Broad Institute Genome Sequencing Center for Infectious Disease"/>
            <person name="Wu L."/>
            <person name="Ma J."/>
        </authorList>
    </citation>
    <scope>NUCLEOTIDE SEQUENCE [LARGE SCALE GENOMIC DNA]</scope>
    <source>
        <strain evidence="6">JCM 17805</strain>
    </source>
</reference>
<dbReference type="PANTHER" id="PTHR35333">
    <property type="entry name" value="BETA-LACTAMASE"/>
    <property type="match status" value="1"/>
</dbReference>
<dbReference type="EC" id="3.5.2.6" evidence="3"/>
<evidence type="ECO:0000256" key="2">
    <source>
        <dbReference type="ARBA" id="ARBA00009009"/>
    </source>
</evidence>
<name>A0ABP8V240_9GAMM</name>
<dbReference type="EMBL" id="BAABFL010000341">
    <property type="protein sequence ID" value="GAA4649947.1"/>
    <property type="molecule type" value="Genomic_DNA"/>
</dbReference>
<dbReference type="InterPro" id="IPR045155">
    <property type="entry name" value="Beta-lactam_cat"/>
</dbReference>
<gene>
    <name evidence="5" type="primary">bla</name>
    <name evidence="5" type="ORF">GCM10023116_22290</name>
</gene>
<dbReference type="PRINTS" id="PR00118">
    <property type="entry name" value="BLACTAMASEA"/>
</dbReference>
<accession>A0ABP8V240</accession>
<protein>
    <recommendedName>
        <fullName evidence="3">beta-lactamase</fullName>
        <ecNumber evidence="3">3.5.2.6</ecNumber>
    </recommendedName>
</protein>
<evidence type="ECO:0000313" key="6">
    <source>
        <dbReference type="Proteomes" id="UP001500604"/>
    </source>
</evidence>
<dbReference type="InterPro" id="IPR000871">
    <property type="entry name" value="Beta-lactam_class-A"/>
</dbReference>
<dbReference type="Pfam" id="PF13354">
    <property type="entry name" value="Beta-lactamase2"/>
    <property type="match status" value="1"/>
</dbReference>
<keyword evidence="6" id="KW-1185">Reference proteome</keyword>
<comment type="catalytic activity">
    <reaction evidence="1">
        <text>a beta-lactam + H2O = a substituted beta-amino acid</text>
        <dbReference type="Rhea" id="RHEA:20401"/>
        <dbReference type="ChEBI" id="CHEBI:15377"/>
        <dbReference type="ChEBI" id="CHEBI:35627"/>
        <dbReference type="ChEBI" id="CHEBI:140347"/>
        <dbReference type="EC" id="3.5.2.6"/>
    </reaction>
</comment>
<dbReference type="NCBIfam" id="NF033103">
    <property type="entry name" value="bla_class_A"/>
    <property type="match status" value="1"/>
</dbReference>